<dbReference type="EMBL" id="JBBMFJ010000011">
    <property type="protein sequence ID" value="MEQ2562893.1"/>
    <property type="molecule type" value="Genomic_DNA"/>
</dbReference>
<organism evidence="5 6">
    <name type="scientific">Ventrimonas faecis</name>
    <dbReference type="NCBI Taxonomy" id="3133170"/>
    <lineage>
        <taxon>Bacteria</taxon>
        <taxon>Bacillati</taxon>
        <taxon>Bacillota</taxon>
        <taxon>Clostridia</taxon>
        <taxon>Lachnospirales</taxon>
        <taxon>Lachnospiraceae</taxon>
        <taxon>Ventrimonas</taxon>
    </lineage>
</organism>
<name>A0ABV1HKP9_9FIRM</name>
<evidence type="ECO:0000256" key="3">
    <source>
        <dbReference type="ARBA" id="ARBA00023163"/>
    </source>
</evidence>
<proteinExistence type="predicted"/>
<dbReference type="Gene3D" id="1.10.10.10">
    <property type="entry name" value="Winged helix-like DNA-binding domain superfamily/Winged helix DNA-binding domain"/>
    <property type="match status" value="1"/>
</dbReference>
<dbReference type="Pfam" id="PF00392">
    <property type="entry name" value="GntR"/>
    <property type="match status" value="1"/>
</dbReference>
<keyword evidence="3" id="KW-0804">Transcription</keyword>
<protein>
    <submittedName>
        <fullName evidence="5">GntR family transcriptional regulator</fullName>
    </submittedName>
</protein>
<dbReference type="InterPro" id="IPR000524">
    <property type="entry name" value="Tscrpt_reg_HTH_GntR"/>
</dbReference>
<dbReference type="SMART" id="SM00345">
    <property type="entry name" value="HTH_GNTR"/>
    <property type="match status" value="1"/>
</dbReference>
<comment type="caution">
    <text evidence="5">The sequence shown here is derived from an EMBL/GenBank/DDBJ whole genome shotgun (WGS) entry which is preliminary data.</text>
</comment>
<evidence type="ECO:0000256" key="1">
    <source>
        <dbReference type="ARBA" id="ARBA00023015"/>
    </source>
</evidence>
<evidence type="ECO:0000259" key="4">
    <source>
        <dbReference type="PROSITE" id="PS50949"/>
    </source>
</evidence>
<keyword evidence="6" id="KW-1185">Reference proteome</keyword>
<dbReference type="PANTHER" id="PTHR38445:SF12">
    <property type="entry name" value="GNTR-FAMILY TRANSCRIPTIONAL REGULATOR"/>
    <property type="match status" value="1"/>
</dbReference>
<gene>
    <name evidence="5" type="ORF">WMO41_06915</name>
</gene>
<dbReference type="CDD" id="cd07377">
    <property type="entry name" value="WHTH_GntR"/>
    <property type="match status" value="1"/>
</dbReference>
<evidence type="ECO:0000313" key="6">
    <source>
        <dbReference type="Proteomes" id="UP001437460"/>
    </source>
</evidence>
<keyword evidence="1" id="KW-0805">Transcription regulation</keyword>
<dbReference type="PANTHER" id="PTHR38445">
    <property type="entry name" value="HTH-TYPE TRANSCRIPTIONAL REPRESSOR YTRA"/>
    <property type="match status" value="1"/>
</dbReference>
<feature type="domain" description="HTH gntR-type" evidence="4">
    <location>
        <begin position="11"/>
        <end position="79"/>
    </location>
</feature>
<dbReference type="Proteomes" id="UP001437460">
    <property type="component" value="Unassembled WGS sequence"/>
</dbReference>
<accession>A0ABV1HKP9</accession>
<dbReference type="InterPro" id="IPR036390">
    <property type="entry name" value="WH_DNA-bd_sf"/>
</dbReference>
<dbReference type="SUPFAM" id="SSF46785">
    <property type="entry name" value="Winged helix' DNA-binding domain"/>
    <property type="match status" value="1"/>
</dbReference>
<evidence type="ECO:0000256" key="2">
    <source>
        <dbReference type="ARBA" id="ARBA00023125"/>
    </source>
</evidence>
<keyword evidence="2" id="KW-0238">DNA-binding</keyword>
<reference evidence="5 6" key="1">
    <citation type="submission" date="2024-03" db="EMBL/GenBank/DDBJ databases">
        <title>Human intestinal bacterial collection.</title>
        <authorList>
            <person name="Pauvert C."/>
            <person name="Hitch T.C.A."/>
            <person name="Clavel T."/>
        </authorList>
    </citation>
    <scope>NUCLEOTIDE SEQUENCE [LARGE SCALE GENOMIC DNA]</scope>
    <source>
        <strain evidence="5 6">CLA-AP-H27</strain>
    </source>
</reference>
<evidence type="ECO:0000313" key="5">
    <source>
        <dbReference type="EMBL" id="MEQ2562893.1"/>
    </source>
</evidence>
<dbReference type="RefSeq" id="WP_349229122.1">
    <property type="nucleotide sequence ID" value="NZ_JBBMFJ010000011.1"/>
</dbReference>
<sequence>MIIKIDFESEEAIYIQLRNQIIMGIATDRIHEGDSLPSVRQLAENIGINMHTVNKAYTVLKQEGYIKLDRRRGAVIALDIDKIRSIERLREELSVLLARSVCKNISREEVHDLVDEIYDYYTGGGQG</sequence>
<dbReference type="PRINTS" id="PR00035">
    <property type="entry name" value="HTHGNTR"/>
</dbReference>
<dbReference type="InterPro" id="IPR036388">
    <property type="entry name" value="WH-like_DNA-bd_sf"/>
</dbReference>
<dbReference type="PROSITE" id="PS50949">
    <property type="entry name" value="HTH_GNTR"/>
    <property type="match status" value="1"/>
</dbReference>